<dbReference type="Proteomes" id="UP001190336">
    <property type="component" value="Chromosome"/>
</dbReference>
<feature type="domain" description="Mycothiol-dependent maleylpyruvate isomerase metal-binding" evidence="1">
    <location>
        <begin position="11"/>
        <end position="101"/>
    </location>
</feature>
<evidence type="ECO:0000259" key="1">
    <source>
        <dbReference type="Pfam" id="PF11716"/>
    </source>
</evidence>
<dbReference type="EMBL" id="OY726394">
    <property type="protein sequence ID" value="CAJ1506017.1"/>
    <property type="molecule type" value="Genomic_DNA"/>
</dbReference>
<organism evidence="2 3">
    <name type="scientific">[Mycobacterium] kokjensenii</name>
    <dbReference type="NCBI Taxonomy" id="3064287"/>
    <lineage>
        <taxon>Bacteria</taxon>
        <taxon>Bacillati</taxon>
        <taxon>Actinomycetota</taxon>
        <taxon>Actinomycetes</taxon>
        <taxon>Mycobacteriales</taxon>
        <taxon>Mycobacteriaceae</taxon>
        <taxon>Mycolicibacter</taxon>
    </lineage>
</organism>
<evidence type="ECO:0000313" key="2">
    <source>
        <dbReference type="EMBL" id="CAJ1506017.1"/>
    </source>
</evidence>
<gene>
    <name evidence="2" type="ORF">MU0083_003840</name>
</gene>
<dbReference type="InterPro" id="IPR034660">
    <property type="entry name" value="DinB/YfiT-like"/>
</dbReference>
<protein>
    <recommendedName>
        <fullName evidence="1">Mycothiol-dependent maleylpyruvate isomerase metal-binding domain-containing protein</fullName>
    </recommendedName>
</protein>
<name>A0ABM9LWR0_9MYCO</name>
<keyword evidence="3" id="KW-1185">Reference proteome</keyword>
<dbReference type="RefSeq" id="WP_308474483.1">
    <property type="nucleotide sequence ID" value="NZ_OY726394.1"/>
</dbReference>
<sequence>MDSRMLADSYRGARDRIGALAVDLSAEQLRLPVPATPAWSVHDVLARLAGGAADVLAQRLDGVPGDAWTARHVAERRGRPVADLLAEWANASPAAEATLPERFTGPNLAADAICHEGDLHEALGLARPDREHWQPFLDVLGHLPGRRLGDTATLVVTDERGQQWRCGTGESVTEVRADCYELLRGLFSRRSRRQIAGWDWSPAPAAHLVDGFGVFGPRDDDQPVPDR</sequence>
<dbReference type="SUPFAM" id="SSF109854">
    <property type="entry name" value="DinB/YfiT-like putative metalloenzymes"/>
    <property type="match status" value="1"/>
</dbReference>
<proteinExistence type="predicted"/>
<reference evidence="2 3" key="1">
    <citation type="submission" date="2023-08" db="EMBL/GenBank/DDBJ databases">
        <authorList>
            <person name="Folkvardsen B D."/>
            <person name="Norman A."/>
        </authorList>
    </citation>
    <scope>NUCLEOTIDE SEQUENCE [LARGE SCALE GENOMIC DNA]</scope>
    <source>
        <strain evidence="2 3">Mu0083</strain>
    </source>
</reference>
<evidence type="ECO:0000313" key="3">
    <source>
        <dbReference type="Proteomes" id="UP001190336"/>
    </source>
</evidence>
<dbReference type="Pfam" id="PF11716">
    <property type="entry name" value="MDMPI_N"/>
    <property type="match status" value="1"/>
</dbReference>
<accession>A0ABM9LWR0</accession>
<dbReference type="InterPro" id="IPR024344">
    <property type="entry name" value="MDMPI_metal-binding"/>
</dbReference>